<dbReference type="InterPro" id="IPR001031">
    <property type="entry name" value="Thioesterase"/>
</dbReference>
<evidence type="ECO:0000313" key="2">
    <source>
        <dbReference type="EMBL" id="QDH21607.1"/>
    </source>
</evidence>
<dbReference type="PANTHER" id="PTHR32305:SF15">
    <property type="entry name" value="PROTEIN RHSA-RELATED"/>
    <property type="match status" value="1"/>
</dbReference>
<dbReference type="RefSeq" id="WP_141448152.1">
    <property type="nucleotide sequence ID" value="NZ_CP041217.1"/>
</dbReference>
<dbReference type="Gene3D" id="3.40.50.1820">
    <property type="entry name" value="alpha/beta hydrolase"/>
    <property type="match status" value="1"/>
</dbReference>
<dbReference type="InterPro" id="IPR050708">
    <property type="entry name" value="T6SS_VgrG/RHS"/>
</dbReference>
<keyword evidence="3" id="KW-1185">Reference proteome</keyword>
<dbReference type="KEGG" id="saca:FFV09_12590"/>
<dbReference type="InterPro" id="IPR029058">
    <property type="entry name" value="AB_hydrolase_fold"/>
</dbReference>
<organism evidence="2 3">
    <name type="scientific">Saccharibacillus brassicae</name>
    <dbReference type="NCBI Taxonomy" id="2583377"/>
    <lineage>
        <taxon>Bacteria</taxon>
        <taxon>Bacillati</taxon>
        <taxon>Bacillota</taxon>
        <taxon>Bacilli</taxon>
        <taxon>Bacillales</taxon>
        <taxon>Paenibacillaceae</taxon>
        <taxon>Saccharibacillus</taxon>
    </lineage>
</organism>
<dbReference type="PANTHER" id="PTHR32305">
    <property type="match status" value="1"/>
</dbReference>
<dbReference type="OrthoDB" id="41445at2"/>
<dbReference type="Gene3D" id="2.180.10.10">
    <property type="entry name" value="RHS repeat-associated core"/>
    <property type="match status" value="2"/>
</dbReference>
<evidence type="ECO:0000259" key="1">
    <source>
        <dbReference type="Pfam" id="PF00975"/>
    </source>
</evidence>
<dbReference type="NCBIfam" id="TIGR03696">
    <property type="entry name" value="Rhs_assc_core"/>
    <property type="match status" value="1"/>
</dbReference>
<dbReference type="EMBL" id="CP041217">
    <property type="protein sequence ID" value="QDH21607.1"/>
    <property type="molecule type" value="Genomic_DNA"/>
</dbReference>
<gene>
    <name evidence="2" type="ORF">FFV09_12590</name>
</gene>
<accession>A0A4Y6UZE3</accession>
<feature type="domain" description="Thioesterase" evidence="1">
    <location>
        <begin position="427"/>
        <end position="487"/>
    </location>
</feature>
<dbReference type="Proteomes" id="UP000316968">
    <property type="component" value="Chromosome"/>
</dbReference>
<protein>
    <recommendedName>
        <fullName evidence="1">Thioesterase domain-containing protein</fullName>
    </recommendedName>
</protein>
<proteinExistence type="predicted"/>
<name>A0A4Y6UZE3_SACBS</name>
<dbReference type="InterPro" id="IPR022385">
    <property type="entry name" value="Rhs_assc_core"/>
</dbReference>
<dbReference type="AlphaFoldDB" id="A0A4Y6UZE3"/>
<reference evidence="2 3" key="1">
    <citation type="submission" date="2019-06" db="EMBL/GenBank/DDBJ databases">
        <title>Saccharibacillus brassicae sp. nov., an endophytic bacterium isolated from Chinese cabbage seeds (Brassica pekinensis).</title>
        <authorList>
            <person name="Jiang L."/>
            <person name="Lee J."/>
            <person name="Kim S.W."/>
        </authorList>
    </citation>
    <scope>NUCLEOTIDE SEQUENCE [LARGE SCALE GENOMIC DNA]</scope>
    <source>
        <strain evidence="3">KCTC 43072 / ATSA2</strain>
    </source>
</reference>
<evidence type="ECO:0000313" key="3">
    <source>
        <dbReference type="Proteomes" id="UP000316968"/>
    </source>
</evidence>
<dbReference type="SUPFAM" id="SSF53474">
    <property type="entry name" value="alpha/beta-Hydrolases"/>
    <property type="match status" value="1"/>
</dbReference>
<dbReference type="Pfam" id="PF00975">
    <property type="entry name" value="Thioesterase"/>
    <property type="match status" value="1"/>
</dbReference>
<sequence>MTDPFGMTTTYIYNADNQLSQVLTDNTKQAEYTYRDGLTQSDENYLKSSQLYQTKLGNGQITTTYTNDGFGRLTKLLQSAGGLTKVFTYGYDNGDNRRSKRDALSRFDITSRSDGTTSGTFTYDELDRIITSSEGAETYTYDGKGNRLTLQSSIQMPHKDNIDYTYNQAEQLSNVTRNQTSVSYKYNGDGLMTERSITKNGQATTTRYYYDGANIIAEGTVAADGSVTFKARYVRGAQLIYREDASHRSKRNALICFDNQKAYYQHNGHGDVTGLVKADGTALNSYTYDIWGNPLTSDVQVENPFGYSGEFWDEDTGLEYLRSRWYDPSIGRFIQEDTFEGYVNRPSSLNPYTYVENNPLKYMDPTGTRTYLIHGTVFADTPDTGVRTWKPDFKTYLKNMTGERVDTVGWTGGNSTFARSAAATGGQGPLFENENIAARIIKSHNQDRDEPIRLVGHSHGGNVAILIANELKRNNIEVDTLVTIATPVREDY</sequence>